<organism evidence="2 3">
    <name type="scientific">Caenorhabditis elegans</name>
    <dbReference type="NCBI Taxonomy" id="6239"/>
    <lineage>
        <taxon>Eukaryota</taxon>
        <taxon>Metazoa</taxon>
        <taxon>Ecdysozoa</taxon>
        <taxon>Nematoda</taxon>
        <taxon>Chromadorea</taxon>
        <taxon>Rhabditida</taxon>
        <taxon>Rhabditina</taxon>
        <taxon>Rhabditomorpha</taxon>
        <taxon>Rhabditoidea</taxon>
        <taxon>Rhabditidae</taxon>
        <taxon>Peloderinae</taxon>
        <taxon>Caenorhabditis</taxon>
    </lineage>
</organism>
<dbReference type="FunCoup" id="A0A8D9I648">
    <property type="interactions" value="1354"/>
</dbReference>
<dbReference type="OrthoDB" id="5833282at2759"/>
<dbReference type="AlphaFoldDB" id="A0A8D9I648"/>
<dbReference type="Proteomes" id="UP000001940">
    <property type="component" value="Chromosome III"/>
</dbReference>
<name>A0A8D9I648_CAEEL</name>
<keyword evidence="3" id="KW-1185">Reference proteome</keyword>
<evidence type="ECO:0000313" key="2">
    <source>
        <dbReference type="EMBL" id="CAG8860254.1"/>
    </source>
</evidence>
<dbReference type="WormBase" id="T26A5.2f">
    <property type="protein sequence ID" value="CE54370"/>
    <property type="gene ID" value="WBGene00020819"/>
</dbReference>
<reference evidence="2 3" key="1">
    <citation type="journal article" date="1998" name="Science">
        <title>Genome sequence of the nematode C. elegans: a platform for investigating biology.</title>
        <authorList>
            <consortium name="The C. elegans sequencing consortium"/>
            <person name="Sulson J.E."/>
            <person name="Waterston R."/>
        </authorList>
    </citation>
    <scope>NUCLEOTIDE SEQUENCE [LARGE SCALE GENOMIC DNA]</scope>
    <source>
        <strain evidence="2 3">Bristol N2</strain>
    </source>
</reference>
<protein>
    <submittedName>
        <fullName evidence="2">ANK_REP_REGION domain-containing protein</fullName>
    </submittedName>
</protein>
<sequence length="844" mass="97037">MDATTSKPRENDLEHMSNASSTSSGRSSRAEVLWADVLSHIPFVKRFTTPDSRKEQKVRILSKNEVDEEDGVQLEQLIQNQEVILCHSSSMNFHQQCRGSVVDFEYIEKKVKVTVSSESDFPIWEDTDIWMQALSTPTSSLYAIDANTSVNSELIEDESVVQEQKEQISVNIQDQSDLFRSINGWKLISTRRERHRRMYDGIWKNVYLTQLEMTCIDPIDTEKLLHVQERAPLRLSDDIEEFGDVLVDVIKKKTDTKNNVFTITLGLTGFARFHAEIQLSKESTYYLNFDDGYEDDLASLASEEDILSGYQTIQNVDELCDKIGELTVTDVCIKTWFDILHNYAYIRLIVTSAKRKLQHFKLLTGHHVIIQSATSDRDTVLAVVSRVMKDGIVLTLQGVKKQTKNFVFSKNELFTIQIDHNYEDRLQKLTGKEEEHENLRRELINSDSDIRLHRSWKSNGKQYATFTSKNDAFKKIPFNTKFLLGKCWEAEGVLEKKADFIFAIRVADKNFSTPSTCFQMTFEIKFTRNLVRNSKDFELSKAFYYVDFDLAHFVESDHCYSLLNAKSVNGKPDETVVKSCPIDEDLVFSVFPFQCGRRAEERRRGYQESQREVQSSTKKPDVKVEKNVKLEAPEKQNKRKDTALNPKEKYCAQKLEKQLNDQTKTPKQKPKQETSAGIKRESTQRPCVIPRTFETSNSKDASNKDTNSRCAQPRKAVSHEGLKSHQQENVLKHLDNKHKFLCFVNIAKRIENVTDNGNPLVELSIGFDENGGKVQQSPWPLGIRMLLTDGLEKTEVKIQGDVQDTNGETVTFMIQQQLSDLDFLNSYKPKKLLACFREHGHNLK</sequence>
<dbReference type="AGR" id="WB:WBGene00020819"/>
<feature type="compositionally biased region" description="Basic and acidic residues" evidence="1">
    <location>
        <begin position="602"/>
        <end position="611"/>
    </location>
</feature>
<dbReference type="EMBL" id="BX284603">
    <property type="protein sequence ID" value="CAG8860254.1"/>
    <property type="molecule type" value="Genomic_DNA"/>
</dbReference>
<accession>A0A8D9I648</accession>
<evidence type="ECO:0000313" key="3">
    <source>
        <dbReference type="Proteomes" id="UP000001940"/>
    </source>
</evidence>
<feature type="region of interest" description="Disordered" evidence="1">
    <location>
        <begin position="602"/>
        <end position="724"/>
    </location>
</feature>
<proteinExistence type="predicted"/>
<evidence type="ECO:0000256" key="1">
    <source>
        <dbReference type="SAM" id="MobiDB-lite"/>
    </source>
</evidence>
<feature type="region of interest" description="Disordered" evidence="1">
    <location>
        <begin position="1"/>
        <end position="25"/>
    </location>
</feature>
<feature type="compositionally biased region" description="Basic and acidic residues" evidence="1">
    <location>
        <begin position="618"/>
        <end position="659"/>
    </location>
</feature>
<gene>
    <name evidence="2" type="ORF">CELE_T26A5.2</name>
    <name evidence="2 4" type="ORF">T26A5.2</name>
</gene>
<evidence type="ECO:0000313" key="4">
    <source>
        <dbReference type="WormBase" id="T26A5.2f"/>
    </source>
</evidence>